<dbReference type="Pfam" id="PF02781">
    <property type="entry name" value="G6PD_C"/>
    <property type="match status" value="1"/>
</dbReference>
<feature type="binding site" evidence="7">
    <location>
        <position position="237"/>
    </location>
    <ligand>
        <name>substrate</name>
    </ligand>
</feature>
<keyword evidence="11" id="KW-1185">Reference proteome</keyword>
<feature type="binding site" evidence="7">
    <location>
        <position position="218"/>
    </location>
    <ligand>
        <name>substrate</name>
    </ligand>
</feature>
<protein>
    <recommendedName>
        <fullName evidence="7">Glucose-6-phosphate 1-dehydrogenase</fullName>
        <shortName evidence="7">G6PD</shortName>
        <ecNumber evidence="7">1.1.1.49</ecNumber>
    </recommendedName>
</protein>
<dbReference type="PRINTS" id="PR00079">
    <property type="entry name" value="G6PDHDRGNASE"/>
</dbReference>
<feature type="binding site" evidence="7">
    <location>
        <position position="50"/>
    </location>
    <ligand>
        <name>NADP(+)</name>
        <dbReference type="ChEBI" id="CHEBI:58349"/>
    </ligand>
</feature>
<comment type="similarity">
    <text evidence="2 7">Belongs to the glucose-6-phosphate dehydrogenase family.</text>
</comment>
<evidence type="ECO:0000256" key="6">
    <source>
        <dbReference type="ARBA" id="ARBA00023277"/>
    </source>
</evidence>
<dbReference type="EMBL" id="AYXG01000166">
    <property type="protein sequence ID" value="EWC60247.1"/>
    <property type="molecule type" value="Genomic_DNA"/>
</dbReference>
<dbReference type="GO" id="GO:0050661">
    <property type="term" value="F:NADP binding"/>
    <property type="evidence" value="ECO:0007669"/>
    <property type="project" value="UniProtKB-UniRule"/>
</dbReference>
<dbReference type="GO" id="GO:0009051">
    <property type="term" value="P:pentose-phosphate shunt, oxidative branch"/>
    <property type="evidence" value="ECO:0007669"/>
    <property type="project" value="TreeGrafter"/>
</dbReference>
<dbReference type="UniPathway" id="UPA00115">
    <property type="reaction ID" value="UER00408"/>
</dbReference>
<feature type="binding site" evidence="7">
    <location>
        <position position="150"/>
    </location>
    <ligand>
        <name>NADP(+)</name>
        <dbReference type="ChEBI" id="CHEBI:58349"/>
    </ligand>
</feature>
<dbReference type="PANTHER" id="PTHR23429">
    <property type="entry name" value="GLUCOSE-6-PHOSPHATE 1-DEHYDROGENASE G6PD"/>
    <property type="match status" value="1"/>
</dbReference>
<dbReference type="InterPro" id="IPR001282">
    <property type="entry name" value="G6P_DH"/>
</dbReference>
<feature type="active site" description="Proton acceptor" evidence="7">
    <location>
        <position position="242"/>
    </location>
</feature>
<feature type="domain" description="Glucose-6-phosphate dehydrogenase C-terminal" evidence="9">
    <location>
        <begin position="191"/>
        <end position="459"/>
    </location>
</feature>
<dbReference type="GO" id="GO:0004345">
    <property type="term" value="F:glucose-6-phosphate dehydrogenase activity"/>
    <property type="evidence" value="ECO:0007669"/>
    <property type="project" value="UniProtKB-UniRule"/>
</dbReference>
<sequence length="469" mass="51544">MTRTGTPAPTLFVLFGGTGDLARRKLFPGLYRLYRRGLIPGGFQVIGSGRTSPGTDEEYRSLLEDWVRKFAGDDFDDDAWARFAANVTFRTSTAADGEALAARVRQARVELGPGTETVLYLSVPPTTTEPMVSMLGRTGLAEGARLVLEKPFGSDLPSARSLNAALHEVFPEERLFRIDHFLGKEAVQNILAFRFANGVFEPLWNRDRIAYVQVDVPELIGIEGRAAFMESTGTFRDMVCTHLFQVLGFLAMEPPAALTADALRARKREVFDALRPIAADDVVFGQYDGYRDEDGVAGDSAVETFVALRVWVDNPRWRGVPFLLRTGKAMAESRRTITLGLHEPPARLFGSTGAPNEIVFDLSDDARVRVELRVKQPGPALRVGQAQLSLDVAEAFPGSQALEAYERLLLDVLNDDQTLFTTAAEVERLWALGDPVLAGRPRVHRYARGSWGPGAADGLPGGRGWRLPE</sequence>
<dbReference type="Gene3D" id="3.30.360.10">
    <property type="entry name" value="Dihydrodipicolinate Reductase, domain 2"/>
    <property type="match status" value="1"/>
</dbReference>
<evidence type="ECO:0000256" key="4">
    <source>
        <dbReference type="ARBA" id="ARBA00022857"/>
    </source>
</evidence>
<dbReference type="SUPFAM" id="SSF55347">
    <property type="entry name" value="Glyceraldehyde-3-phosphate dehydrogenase-like, C-terminal domain"/>
    <property type="match status" value="1"/>
</dbReference>
<dbReference type="OrthoDB" id="9802739at2"/>
<feature type="binding site" evidence="7">
    <location>
        <begin position="16"/>
        <end position="23"/>
    </location>
    <ligand>
        <name>NADP(+)</name>
        <dbReference type="ChEBI" id="CHEBI:58349"/>
    </ligand>
</feature>
<feature type="binding site" evidence="7">
    <location>
        <position position="184"/>
    </location>
    <ligand>
        <name>substrate</name>
    </ligand>
</feature>
<keyword evidence="3 7" id="KW-0313">Glucose metabolism</keyword>
<dbReference type="PROSITE" id="PS00069">
    <property type="entry name" value="G6P_DEHYDROGENASE"/>
    <property type="match status" value="1"/>
</dbReference>
<dbReference type="InterPro" id="IPR036291">
    <property type="entry name" value="NAD(P)-bd_dom_sf"/>
</dbReference>
<dbReference type="eggNOG" id="COG0364">
    <property type="taxonomic scope" value="Bacteria"/>
</dbReference>
<dbReference type="InterPro" id="IPR022674">
    <property type="entry name" value="G6P_DH_NAD-bd"/>
</dbReference>
<evidence type="ECO:0000256" key="1">
    <source>
        <dbReference type="ARBA" id="ARBA00004937"/>
    </source>
</evidence>
<reference evidence="10 11" key="1">
    <citation type="journal article" date="2014" name="Genome Announc.">
        <title>Draft Genome Sequence of the Antitrypanosomally Active Sponge-Associated Bacterium Actinokineospora sp. Strain EG49.</title>
        <authorList>
            <person name="Harjes J."/>
            <person name="Ryu T."/>
            <person name="Abdelmohsen U.R."/>
            <person name="Moitinho-Silva L."/>
            <person name="Horn H."/>
            <person name="Ravasi T."/>
            <person name="Hentschel U."/>
        </authorList>
    </citation>
    <scope>NUCLEOTIDE SEQUENCE [LARGE SCALE GENOMIC DNA]</scope>
    <source>
        <strain evidence="10 11">EG49</strain>
    </source>
</reference>
<keyword evidence="6 7" id="KW-0119">Carbohydrate metabolism</keyword>
<evidence type="ECO:0000256" key="5">
    <source>
        <dbReference type="ARBA" id="ARBA00023002"/>
    </source>
</evidence>
<dbReference type="GO" id="GO:0006006">
    <property type="term" value="P:glucose metabolic process"/>
    <property type="evidence" value="ECO:0007669"/>
    <property type="project" value="UniProtKB-KW"/>
</dbReference>
<name>W7IU20_9PSEU</name>
<evidence type="ECO:0000256" key="3">
    <source>
        <dbReference type="ARBA" id="ARBA00022526"/>
    </source>
</evidence>
<dbReference type="PIRSF" id="PIRSF000110">
    <property type="entry name" value="G6PD"/>
    <property type="match status" value="1"/>
</dbReference>
<evidence type="ECO:0000256" key="2">
    <source>
        <dbReference type="ARBA" id="ARBA00009975"/>
    </source>
</evidence>
<evidence type="ECO:0000259" key="9">
    <source>
        <dbReference type="Pfam" id="PF02781"/>
    </source>
</evidence>
<dbReference type="PANTHER" id="PTHR23429:SF0">
    <property type="entry name" value="GLUCOSE-6-PHOSPHATE 1-DEHYDROGENASE"/>
    <property type="match status" value="1"/>
</dbReference>
<dbReference type="RefSeq" id="WP_035285774.1">
    <property type="nucleotide sequence ID" value="NZ_AYXG01000166.1"/>
</dbReference>
<dbReference type="SUPFAM" id="SSF51735">
    <property type="entry name" value="NAD(P)-binding Rossmann-fold domains"/>
    <property type="match status" value="1"/>
</dbReference>
<evidence type="ECO:0000313" key="11">
    <source>
        <dbReference type="Proteomes" id="UP000019277"/>
    </source>
</evidence>
<keyword evidence="5 7" id="KW-0560">Oxidoreductase</keyword>
<dbReference type="STRING" id="909613.UO65_4493"/>
<feature type="domain" description="Glucose-6-phosphate dehydrogenase NAD-binding" evidence="8">
    <location>
        <begin position="13"/>
        <end position="189"/>
    </location>
</feature>
<feature type="binding site" evidence="7">
    <location>
        <position position="180"/>
    </location>
    <ligand>
        <name>substrate</name>
    </ligand>
</feature>
<comment type="function">
    <text evidence="7">Catalyzes the oxidation of glucose 6-phosphate to 6-phosphogluconolactone.</text>
</comment>
<dbReference type="AlphaFoldDB" id="W7IU20"/>
<feature type="binding site" evidence="7">
    <location>
        <position position="328"/>
    </location>
    <ligand>
        <name>substrate</name>
    </ligand>
</feature>
<comment type="catalytic activity">
    <reaction evidence="7">
        <text>D-glucose 6-phosphate + NADP(+) = 6-phospho-D-glucono-1,5-lactone + NADPH + H(+)</text>
        <dbReference type="Rhea" id="RHEA:15841"/>
        <dbReference type="ChEBI" id="CHEBI:15378"/>
        <dbReference type="ChEBI" id="CHEBI:57783"/>
        <dbReference type="ChEBI" id="CHEBI:57955"/>
        <dbReference type="ChEBI" id="CHEBI:58349"/>
        <dbReference type="ChEBI" id="CHEBI:61548"/>
        <dbReference type="EC" id="1.1.1.49"/>
    </reaction>
</comment>
<evidence type="ECO:0000313" key="10">
    <source>
        <dbReference type="EMBL" id="EWC60247.1"/>
    </source>
</evidence>
<evidence type="ECO:0000256" key="7">
    <source>
        <dbReference type="HAMAP-Rule" id="MF_00966"/>
    </source>
</evidence>
<organism evidence="10 11">
    <name type="scientific">Actinokineospora spheciospongiae</name>
    <dbReference type="NCBI Taxonomy" id="909613"/>
    <lineage>
        <taxon>Bacteria</taxon>
        <taxon>Bacillati</taxon>
        <taxon>Actinomycetota</taxon>
        <taxon>Actinomycetes</taxon>
        <taxon>Pseudonocardiales</taxon>
        <taxon>Pseudonocardiaceae</taxon>
        <taxon>Actinokineospora</taxon>
    </lineage>
</organism>
<dbReference type="Proteomes" id="UP000019277">
    <property type="component" value="Unassembled WGS sequence"/>
</dbReference>
<accession>W7IU20</accession>
<evidence type="ECO:0000259" key="8">
    <source>
        <dbReference type="Pfam" id="PF00479"/>
    </source>
</evidence>
<dbReference type="EC" id="1.1.1.49" evidence="7"/>
<gene>
    <name evidence="7" type="primary">zwf</name>
    <name evidence="10" type="ORF">UO65_4493</name>
</gene>
<dbReference type="InterPro" id="IPR019796">
    <property type="entry name" value="G6P_DH_AS"/>
</dbReference>
<comment type="pathway">
    <text evidence="1 7">Carbohydrate degradation; pentose phosphate pathway; D-ribulose 5-phosphate from D-glucose 6-phosphate (oxidative stage): step 1/3.</text>
</comment>
<dbReference type="InterPro" id="IPR022675">
    <property type="entry name" value="G6P_DH_C"/>
</dbReference>
<comment type="caution">
    <text evidence="10">The sequence shown here is derived from an EMBL/GenBank/DDBJ whole genome shotgun (WGS) entry which is preliminary data.</text>
</comment>
<dbReference type="Gene3D" id="3.40.50.720">
    <property type="entry name" value="NAD(P)-binding Rossmann-like Domain"/>
    <property type="match status" value="1"/>
</dbReference>
<dbReference type="PATRIC" id="fig|909613.9.peg.4495"/>
<dbReference type="HAMAP" id="MF_00966">
    <property type="entry name" value="G6PD"/>
    <property type="match status" value="1"/>
</dbReference>
<keyword evidence="4 7" id="KW-0521">NADP</keyword>
<dbReference type="Pfam" id="PF00479">
    <property type="entry name" value="G6PD_N"/>
    <property type="match status" value="1"/>
</dbReference>
<dbReference type="NCBIfam" id="TIGR00871">
    <property type="entry name" value="zwf"/>
    <property type="match status" value="1"/>
</dbReference>
<proteinExistence type="inferred from homology"/>
<comment type="caution">
    <text evidence="7">Lacks conserved residue(s) required for the propagation of feature annotation.</text>
</comment>
<dbReference type="GO" id="GO:0005829">
    <property type="term" value="C:cytosol"/>
    <property type="evidence" value="ECO:0007669"/>
    <property type="project" value="TreeGrafter"/>
</dbReference>